<gene>
    <name evidence="1" type="ORF">CU097_002595</name>
</gene>
<dbReference type="EMBL" id="PJQL01000213">
    <property type="protein sequence ID" value="RCH98227.1"/>
    <property type="molecule type" value="Genomic_DNA"/>
</dbReference>
<proteinExistence type="predicted"/>
<organism evidence="1 2">
    <name type="scientific">Rhizopus azygosporus</name>
    <name type="common">Rhizopus microsporus var. azygosporus</name>
    <dbReference type="NCBI Taxonomy" id="86630"/>
    <lineage>
        <taxon>Eukaryota</taxon>
        <taxon>Fungi</taxon>
        <taxon>Fungi incertae sedis</taxon>
        <taxon>Mucoromycota</taxon>
        <taxon>Mucoromycotina</taxon>
        <taxon>Mucoromycetes</taxon>
        <taxon>Mucorales</taxon>
        <taxon>Mucorineae</taxon>
        <taxon>Rhizopodaceae</taxon>
        <taxon>Rhizopus</taxon>
    </lineage>
</organism>
<evidence type="ECO:0000313" key="1">
    <source>
        <dbReference type="EMBL" id="RCH98227.1"/>
    </source>
</evidence>
<keyword evidence="2" id="KW-1185">Reference proteome</keyword>
<name>A0A367K7T0_RHIAZ</name>
<dbReference type="OrthoDB" id="2233065at2759"/>
<sequence>MRENEYSELLSQALNETMAPVQSIVNEAFMERLVKYSQSAKQLYKIYPLVMVFCIDKLSLLTLITKFIPVDGKPWMQRILCCDFWAKKCYLVSKSSLSCEEVDANISPLQALSMVLIEQSPTLYGHSLPEHSTVQTLYRLVMECTAYEAEQREDLAHVVGVICSNNKKFAEGHDALNVEFARCADDTKYGEDRRKILRESKNNGDYVYRAACVKKKLKKELKSLGIQIADNEGEITKTRLEDESFRSESASRLVRALRRSKEKCCTHQQHP</sequence>
<comment type="caution">
    <text evidence="1">The sequence shown here is derived from an EMBL/GenBank/DDBJ whole genome shotgun (WGS) entry which is preliminary data.</text>
</comment>
<dbReference type="AlphaFoldDB" id="A0A367K7T0"/>
<accession>A0A367K7T0</accession>
<protein>
    <submittedName>
        <fullName evidence="1">Uncharacterized protein</fullName>
    </submittedName>
</protein>
<reference evidence="1 2" key="1">
    <citation type="journal article" date="2018" name="G3 (Bethesda)">
        <title>Phylogenetic and Phylogenomic Definition of Rhizopus Species.</title>
        <authorList>
            <person name="Gryganskyi A.P."/>
            <person name="Golan J."/>
            <person name="Dolatabadi S."/>
            <person name="Mondo S."/>
            <person name="Robb S."/>
            <person name="Idnurm A."/>
            <person name="Muszewska A."/>
            <person name="Steczkiewicz K."/>
            <person name="Masonjones S."/>
            <person name="Liao H.L."/>
            <person name="Gajdeczka M.T."/>
            <person name="Anike F."/>
            <person name="Vuek A."/>
            <person name="Anishchenko I.M."/>
            <person name="Voigt K."/>
            <person name="de Hoog G.S."/>
            <person name="Smith M.E."/>
            <person name="Heitman J."/>
            <person name="Vilgalys R."/>
            <person name="Stajich J.E."/>
        </authorList>
    </citation>
    <scope>NUCLEOTIDE SEQUENCE [LARGE SCALE GENOMIC DNA]</scope>
    <source>
        <strain evidence="1 2">CBS 357.93</strain>
    </source>
</reference>
<feature type="non-terminal residue" evidence="1">
    <location>
        <position position="271"/>
    </location>
</feature>
<evidence type="ECO:0000313" key="2">
    <source>
        <dbReference type="Proteomes" id="UP000252139"/>
    </source>
</evidence>
<dbReference type="Proteomes" id="UP000252139">
    <property type="component" value="Unassembled WGS sequence"/>
</dbReference>